<dbReference type="RefSeq" id="WP_092351489.1">
    <property type="nucleotide sequence ID" value="NZ_FOIN01000001.1"/>
</dbReference>
<dbReference type="EMBL" id="FOIN01000001">
    <property type="protein sequence ID" value="SET07262.1"/>
    <property type="molecule type" value="Genomic_DNA"/>
</dbReference>
<dbReference type="Proteomes" id="UP000198558">
    <property type="component" value="Unassembled WGS sequence"/>
</dbReference>
<accession>A0A1I0BK02</accession>
<keyword evidence="2" id="KW-1185">Reference proteome</keyword>
<dbReference type="GeneID" id="78287201"/>
<name>A0A1I0BK02_9FIRM</name>
<dbReference type="AlphaFoldDB" id="A0A1I0BK02"/>
<organism evidence="1 2">
    <name type="scientific">Thomasclavelia cocleata</name>
    <dbReference type="NCBI Taxonomy" id="69824"/>
    <lineage>
        <taxon>Bacteria</taxon>
        <taxon>Bacillati</taxon>
        <taxon>Bacillota</taxon>
        <taxon>Erysipelotrichia</taxon>
        <taxon>Erysipelotrichales</taxon>
        <taxon>Coprobacillaceae</taxon>
        <taxon>Thomasclavelia</taxon>
    </lineage>
</organism>
<evidence type="ECO:0000313" key="2">
    <source>
        <dbReference type="Proteomes" id="UP000198558"/>
    </source>
</evidence>
<dbReference type="OrthoDB" id="2042320at2"/>
<sequence length="279" mass="32786">MQVITENSLYRGKDIKLNDHITIYHPTVGEVFDNETKYMSTVFTICATPTDLAWQLEEYFNIDFVTADEYEIFVKFIAPSLDNQKTKMLFGDNIDFSKMRLEKLGGTDEIVLKQHVIKQKEITDVNQLQKFRLKRTSPYPKILTEEYDIVFDRYIYTRITDFLRKLFNIKKNGDKPGNKGARKYLIDQSKEKFENSKTNTNDKSYLLNLISTMVNSEGFKHDEVTVFDMKYYPFMDSVKRINKIFHTKVLYQSGYSGFGIDLSKLKNKETELNMMSDLD</sequence>
<gene>
    <name evidence="1" type="ORF">SAMN04489758_101157</name>
</gene>
<reference evidence="2" key="1">
    <citation type="submission" date="2016-10" db="EMBL/GenBank/DDBJ databases">
        <authorList>
            <person name="Varghese N."/>
            <person name="Submissions S."/>
        </authorList>
    </citation>
    <scope>NUCLEOTIDE SEQUENCE [LARGE SCALE GENOMIC DNA]</scope>
    <source>
        <strain evidence="2">DSM 1551</strain>
    </source>
</reference>
<protein>
    <submittedName>
        <fullName evidence="1">Uncharacterized protein</fullName>
    </submittedName>
</protein>
<evidence type="ECO:0000313" key="1">
    <source>
        <dbReference type="EMBL" id="SET07262.1"/>
    </source>
</evidence>
<proteinExistence type="predicted"/>